<dbReference type="Gene3D" id="3.30.200.40">
    <property type="entry name" value="Scavenger mRNA decapping enzyme, N-terminal domain"/>
    <property type="match status" value="1"/>
</dbReference>
<evidence type="ECO:0000256" key="1">
    <source>
        <dbReference type="ARBA" id="ARBA00010208"/>
    </source>
</evidence>
<dbReference type="InterPro" id="IPR011145">
    <property type="entry name" value="Scavenger_mRNA_decap_enz_N"/>
</dbReference>
<dbReference type="GO" id="GO:0005634">
    <property type="term" value="C:nucleus"/>
    <property type="evidence" value="ECO:0007669"/>
    <property type="project" value="TreeGrafter"/>
</dbReference>
<dbReference type="Pfam" id="PF11969">
    <property type="entry name" value="DcpS_C"/>
    <property type="match status" value="1"/>
</dbReference>
<dbReference type="InterPro" id="IPR036265">
    <property type="entry name" value="HIT-like_sf"/>
</dbReference>
<dbReference type="GO" id="GO:0000340">
    <property type="term" value="F:RNA 7-methylguanosine cap binding"/>
    <property type="evidence" value="ECO:0007669"/>
    <property type="project" value="TreeGrafter"/>
</dbReference>
<evidence type="ECO:0000313" key="3">
    <source>
        <dbReference type="EMBL" id="RKF81121.1"/>
    </source>
</evidence>
<dbReference type="PANTHER" id="PTHR12978">
    <property type="entry name" value="HISTIDINE TRIAD HIT PROTEIN MEMBER"/>
    <property type="match status" value="1"/>
</dbReference>
<protein>
    <submittedName>
        <fullName evidence="3">M7GpppX diphosphatase</fullName>
    </submittedName>
</protein>
<dbReference type="Proteomes" id="UP000285326">
    <property type="component" value="Unassembled WGS sequence"/>
</dbReference>
<dbReference type="Pfam" id="PF05652">
    <property type="entry name" value="DcpS"/>
    <property type="match status" value="1"/>
</dbReference>
<proteinExistence type="inferred from homology"/>
<dbReference type="PANTHER" id="PTHR12978:SF0">
    <property type="entry name" value="M7GPPPX DIPHOSPHATASE"/>
    <property type="match status" value="1"/>
</dbReference>
<dbReference type="InterPro" id="IPR008594">
    <property type="entry name" value="DcpS/DCS2"/>
</dbReference>
<accession>A0A420J2X4</accession>
<evidence type="ECO:0000256" key="2">
    <source>
        <dbReference type="PIRSR" id="PIRSR028973-1"/>
    </source>
</evidence>
<gene>
    <name evidence="3" type="ORF">GcM1_186018</name>
</gene>
<dbReference type="SUPFAM" id="SSF102860">
    <property type="entry name" value="mRNA decapping enzyme DcpS N-terminal domain"/>
    <property type="match status" value="1"/>
</dbReference>
<dbReference type="PIRSF" id="PIRSF028973">
    <property type="entry name" value="Scavenger_mRNA_decap_enz"/>
    <property type="match status" value="1"/>
</dbReference>
<dbReference type="SUPFAM" id="SSF54197">
    <property type="entry name" value="HIT-like"/>
    <property type="match status" value="1"/>
</dbReference>
<reference evidence="3 4" key="1">
    <citation type="journal article" date="2018" name="BMC Genomics">
        <title>Comparative genome analyses reveal sequence features reflecting distinct modes of host-adaptation between dicot and monocot powdery mildew.</title>
        <authorList>
            <person name="Wu Y."/>
            <person name="Ma X."/>
            <person name="Pan Z."/>
            <person name="Kale S.D."/>
            <person name="Song Y."/>
            <person name="King H."/>
            <person name="Zhang Q."/>
            <person name="Presley C."/>
            <person name="Deng X."/>
            <person name="Wei C.I."/>
            <person name="Xiao S."/>
        </authorList>
    </citation>
    <scope>NUCLEOTIDE SEQUENCE [LARGE SCALE GENOMIC DNA]</scope>
    <source>
        <strain evidence="3">UMSG1</strain>
    </source>
</reference>
<organism evidence="3 4">
    <name type="scientific">Golovinomyces cichoracearum</name>
    <dbReference type="NCBI Taxonomy" id="62708"/>
    <lineage>
        <taxon>Eukaryota</taxon>
        <taxon>Fungi</taxon>
        <taxon>Dikarya</taxon>
        <taxon>Ascomycota</taxon>
        <taxon>Pezizomycotina</taxon>
        <taxon>Leotiomycetes</taxon>
        <taxon>Erysiphales</taxon>
        <taxon>Erysiphaceae</taxon>
        <taxon>Golovinomyces</taxon>
    </lineage>
</organism>
<evidence type="ECO:0000313" key="4">
    <source>
        <dbReference type="Proteomes" id="UP000285326"/>
    </source>
</evidence>
<dbReference type="Gene3D" id="3.30.428.10">
    <property type="entry name" value="HIT-like"/>
    <property type="match status" value="1"/>
</dbReference>
<dbReference type="FunFam" id="3.30.428.10:FF:000016">
    <property type="entry name" value="Scavenger mRNA decapping enzyme"/>
    <property type="match status" value="1"/>
</dbReference>
<name>A0A420J2X4_9PEZI</name>
<dbReference type="GO" id="GO:0000932">
    <property type="term" value="C:P-body"/>
    <property type="evidence" value="ECO:0007669"/>
    <property type="project" value="TreeGrafter"/>
</dbReference>
<dbReference type="EMBL" id="MCBS01018641">
    <property type="protein sequence ID" value="RKF81121.1"/>
    <property type="molecule type" value="Genomic_DNA"/>
</dbReference>
<comment type="caution">
    <text evidence="3">The sequence shown here is derived from an EMBL/GenBank/DDBJ whole genome shotgun (WGS) entry which is preliminary data.</text>
</comment>
<comment type="similarity">
    <text evidence="1">Belongs to the HIT family.</text>
</comment>
<dbReference type="GO" id="GO:0000290">
    <property type="term" value="P:deadenylation-dependent decapping of nuclear-transcribed mRNA"/>
    <property type="evidence" value="ECO:0007669"/>
    <property type="project" value="InterPro"/>
</dbReference>
<sequence length="327" mass="37579">MEEMEFSGSLFQSFKQDQILNHDQGGLRVVVYGYINSAPALLLLERAPFPIGAKHVTEIIENLKVVKNLGANDIYHWYMAKTDLSQTLKDADISSSKFFADTSVKLIYPCTDQLKQKYSKQGKRMVIETPSVYRERVLPYISEKIRSGTLDWVENIITGRNEVDDVIYRSPSGQNGNEGLILLPDLNWDRSTKESLHLLGLPERKDFWSIRDLKKKHVGWLRTMRKSFLEATVKAFDWVEVDQLKIYVHYQPTYYHFHVHIVHVASEVGSTQAVGKAIGLESIIESLELMDGDQEHGIEQMTLHYTVGEASELWTEVFEPLKRSRTD</sequence>
<feature type="active site" description="Nucleophile" evidence="2">
    <location>
        <position position="258"/>
    </location>
</feature>
<dbReference type="GO" id="GO:0016787">
    <property type="term" value="F:hydrolase activity"/>
    <property type="evidence" value="ECO:0007669"/>
    <property type="project" value="InterPro"/>
</dbReference>
<dbReference type="AlphaFoldDB" id="A0A420J2X4"/>